<name>A0A8S1YMP0_9CILI</name>
<evidence type="ECO:0000313" key="1">
    <source>
        <dbReference type="EMBL" id="CAD8212354.1"/>
    </source>
</evidence>
<reference evidence="1" key="1">
    <citation type="submission" date="2021-01" db="EMBL/GenBank/DDBJ databases">
        <authorList>
            <consortium name="Genoscope - CEA"/>
            <person name="William W."/>
        </authorList>
    </citation>
    <scope>NUCLEOTIDE SEQUENCE</scope>
</reference>
<dbReference type="AlphaFoldDB" id="A0A8S1YMP0"/>
<evidence type="ECO:0000313" key="2">
    <source>
        <dbReference type="Proteomes" id="UP000689195"/>
    </source>
</evidence>
<sequence>MKSVQYILCNNKRLYHNNQSISVYKICRIHLWIAFIVNPKARQIEMIEDRTTCLISIFELLLELSCPINFKIIDIHISQF</sequence>
<gene>
    <name evidence="1" type="ORF">PPENT_87.1.T1670101</name>
</gene>
<keyword evidence="2" id="KW-1185">Reference proteome</keyword>
<protein>
    <submittedName>
        <fullName evidence="1">Uncharacterized protein</fullName>
    </submittedName>
</protein>
<accession>A0A8S1YMP0</accession>
<proteinExistence type="predicted"/>
<comment type="caution">
    <text evidence="1">The sequence shown here is derived from an EMBL/GenBank/DDBJ whole genome shotgun (WGS) entry which is preliminary data.</text>
</comment>
<organism evidence="1 2">
    <name type="scientific">Paramecium pentaurelia</name>
    <dbReference type="NCBI Taxonomy" id="43138"/>
    <lineage>
        <taxon>Eukaryota</taxon>
        <taxon>Sar</taxon>
        <taxon>Alveolata</taxon>
        <taxon>Ciliophora</taxon>
        <taxon>Intramacronucleata</taxon>
        <taxon>Oligohymenophorea</taxon>
        <taxon>Peniculida</taxon>
        <taxon>Parameciidae</taxon>
        <taxon>Paramecium</taxon>
    </lineage>
</organism>
<dbReference type="EMBL" id="CAJJDO010000167">
    <property type="protein sequence ID" value="CAD8212354.1"/>
    <property type="molecule type" value="Genomic_DNA"/>
</dbReference>
<dbReference type="Proteomes" id="UP000689195">
    <property type="component" value="Unassembled WGS sequence"/>
</dbReference>